<dbReference type="SUPFAM" id="SSF53335">
    <property type="entry name" value="S-adenosyl-L-methionine-dependent methyltransferases"/>
    <property type="match status" value="1"/>
</dbReference>
<dbReference type="Pfam" id="PF08241">
    <property type="entry name" value="Methyltransf_11"/>
    <property type="match status" value="1"/>
</dbReference>
<feature type="domain" description="Methyltransferase type 11" evidence="1">
    <location>
        <begin position="91"/>
        <end position="134"/>
    </location>
</feature>
<dbReference type="EMBL" id="CP036501">
    <property type="protein sequence ID" value="UZP74860.1"/>
    <property type="molecule type" value="Genomic_DNA"/>
</dbReference>
<evidence type="ECO:0000313" key="3">
    <source>
        <dbReference type="Proteomes" id="UP001317963"/>
    </source>
</evidence>
<accession>A0ABY6Q7I3</accession>
<reference evidence="2 3" key="1">
    <citation type="submission" date="2019-02" db="EMBL/GenBank/DDBJ databases">
        <title>Halieaceae_genomes.</title>
        <authorList>
            <person name="Li S.-H."/>
        </authorList>
    </citation>
    <scope>NUCLEOTIDE SEQUENCE [LARGE SCALE GENOMIC DNA]</scope>
    <source>
        <strain evidence="2 3">JH123</strain>
    </source>
</reference>
<gene>
    <name evidence="2" type="ORF">E0F26_08975</name>
</gene>
<keyword evidence="2" id="KW-0808">Transferase</keyword>
<dbReference type="GO" id="GO:0008168">
    <property type="term" value="F:methyltransferase activity"/>
    <property type="evidence" value="ECO:0007669"/>
    <property type="project" value="UniProtKB-KW"/>
</dbReference>
<sequence length="265" mass="29929">MGKQTTSQARLSTKDHLAQWYEKTPVGRRLHHQITRELGNQLERLFGYHTLFLGVPPTVSVEELAHSQTKLIATPDGARVGGAQTVISFDESLPFDTESIDTVVVFHGFEVCEEPHQALREVHRVLVPNGNLIIVGFNPESVFGLGWLINRFVFPSKWRGLKLERIPKLLDWLSLLNFQAAKPKHKLIVRPVGRGRLFRWMARFDDWLVDHQVPMGGAFVLHARKQVGAGIKGLHRQKARPKLVPIPVSRPAVGAETHPRNEPTK</sequence>
<name>A0ABY6Q7I3_9GAMM</name>
<protein>
    <submittedName>
        <fullName evidence="2">Class I SAM-dependent methyltransferase</fullName>
    </submittedName>
</protein>
<dbReference type="RefSeq" id="WP_279241322.1">
    <property type="nucleotide sequence ID" value="NZ_CP036501.1"/>
</dbReference>
<evidence type="ECO:0000313" key="2">
    <source>
        <dbReference type="EMBL" id="UZP74860.1"/>
    </source>
</evidence>
<dbReference type="InterPro" id="IPR013216">
    <property type="entry name" value="Methyltransf_11"/>
</dbReference>
<dbReference type="Gene3D" id="3.40.50.150">
    <property type="entry name" value="Vaccinia Virus protein VP39"/>
    <property type="match status" value="1"/>
</dbReference>
<proteinExistence type="predicted"/>
<keyword evidence="3" id="KW-1185">Reference proteome</keyword>
<dbReference type="GO" id="GO:0032259">
    <property type="term" value="P:methylation"/>
    <property type="evidence" value="ECO:0007669"/>
    <property type="project" value="UniProtKB-KW"/>
</dbReference>
<dbReference type="Proteomes" id="UP001317963">
    <property type="component" value="Chromosome"/>
</dbReference>
<keyword evidence="2" id="KW-0489">Methyltransferase</keyword>
<organism evidence="2 3">
    <name type="scientific">Candidatus Paraluminiphilus aquimaris</name>
    <dbReference type="NCBI Taxonomy" id="2518994"/>
    <lineage>
        <taxon>Bacteria</taxon>
        <taxon>Pseudomonadati</taxon>
        <taxon>Pseudomonadota</taxon>
        <taxon>Gammaproteobacteria</taxon>
        <taxon>Cellvibrionales</taxon>
        <taxon>Halieaceae</taxon>
        <taxon>Candidatus Paraluminiphilus</taxon>
    </lineage>
</organism>
<dbReference type="InterPro" id="IPR029063">
    <property type="entry name" value="SAM-dependent_MTases_sf"/>
</dbReference>
<evidence type="ECO:0000259" key="1">
    <source>
        <dbReference type="Pfam" id="PF08241"/>
    </source>
</evidence>